<dbReference type="Bgee" id="ENSMUSG00000043122">
    <property type="expression patterns" value="Expressed in interventricular septum and 85 other cell types or tissues"/>
</dbReference>
<evidence type="ECO:0000256" key="1">
    <source>
        <dbReference type="SAM" id="MobiDB-lite"/>
    </source>
</evidence>
<sequence>MRSAARVSRSNSHPRTCHPTRENEGTTRGSQPSRTERDGNRKCPPSILRPRRQECGCHGGEPQKTSRHVRFREPLEVAVHYIARKDTTAAIKGEF</sequence>
<keyword evidence="4" id="KW-1185">Reference proteome</keyword>
<dbReference type="AlphaFoldDB" id="A0A1Y7VJR0"/>
<accession>A0A1Y7VJR0</accession>
<dbReference type="VEuPathDB" id="HostDB:ENSMUSG00000043122"/>
<dbReference type="Antibodypedia" id="28178">
    <property type="antibodies" value="64 antibodies from 13 providers"/>
</dbReference>
<evidence type="ECO:0000313" key="4">
    <source>
        <dbReference type="Proteomes" id="UP000000589"/>
    </source>
</evidence>
<organism evidence="2 4">
    <name type="scientific">Mus musculus</name>
    <name type="common">Mouse</name>
    <dbReference type="NCBI Taxonomy" id="10090"/>
    <lineage>
        <taxon>Eukaryota</taxon>
        <taxon>Metazoa</taxon>
        <taxon>Chordata</taxon>
        <taxon>Craniata</taxon>
        <taxon>Vertebrata</taxon>
        <taxon>Euteleostomi</taxon>
        <taxon>Mammalia</taxon>
        <taxon>Eutheria</taxon>
        <taxon>Euarchontoglires</taxon>
        <taxon>Glires</taxon>
        <taxon>Rodentia</taxon>
        <taxon>Myomorpha</taxon>
        <taxon>Muroidea</taxon>
        <taxon>Muridae</taxon>
        <taxon>Murinae</taxon>
        <taxon>Mus</taxon>
        <taxon>Mus</taxon>
    </lineage>
</organism>
<reference evidence="2 4" key="1">
    <citation type="journal article" date="2009" name="PLoS Biol.">
        <title>Lineage-specific biology revealed by a finished genome assembly of the mouse.</title>
        <authorList>
            <consortium name="Mouse Genome Sequencing Consortium"/>
            <person name="Church D.M."/>
            <person name="Goodstadt L."/>
            <person name="Hillier L.W."/>
            <person name="Zody M.C."/>
            <person name="Goldstein S."/>
            <person name="She X."/>
            <person name="Bult C.J."/>
            <person name="Agarwala R."/>
            <person name="Cherry J.L."/>
            <person name="DiCuccio M."/>
            <person name="Hlavina W."/>
            <person name="Kapustin Y."/>
            <person name="Meric P."/>
            <person name="Maglott D."/>
            <person name="Birtle Z."/>
            <person name="Marques A.C."/>
            <person name="Graves T."/>
            <person name="Zhou S."/>
            <person name="Teague B."/>
            <person name="Potamousis K."/>
            <person name="Churas C."/>
            <person name="Place M."/>
            <person name="Herschleb J."/>
            <person name="Runnheim R."/>
            <person name="Forrest D."/>
            <person name="Amos-Landgraf J."/>
            <person name="Schwartz D.C."/>
            <person name="Cheng Z."/>
            <person name="Lindblad-Toh K."/>
            <person name="Eichler E.E."/>
            <person name="Ponting C.P."/>
        </authorList>
    </citation>
    <scope>NUCLEOTIDE SEQUENCE [LARGE SCALE GENOMIC DNA]</scope>
    <source>
        <strain evidence="2 4">C57BL/6J</strain>
    </source>
</reference>
<dbReference type="Ensembl" id="ENSMUST00000223266.2">
    <property type="protein sequence ID" value="ENSMUSP00000152594.2"/>
    <property type="gene ID" value="ENSMUSG00000043122.8"/>
</dbReference>
<evidence type="ECO:0000313" key="2">
    <source>
        <dbReference type="Ensembl" id="ENSMUSP00000152594.2"/>
    </source>
</evidence>
<dbReference type="Pfam" id="PF15555">
    <property type="entry name" value="DUF4658"/>
    <property type="match status" value="1"/>
</dbReference>
<name>A0A1Y7VJR0_MOUSE</name>
<evidence type="ECO:0000313" key="3">
    <source>
        <dbReference type="MGI" id="MGI:2443020"/>
    </source>
</evidence>
<proteinExistence type="predicted"/>
<dbReference type="InterPro" id="IPR028114">
    <property type="entry name" value="DUF4658"/>
</dbReference>
<reference evidence="2 4" key="2">
    <citation type="journal article" date="2011" name="PLoS Biol.">
        <title>Modernizing reference genome assemblies.</title>
        <authorList>
            <person name="Church D.M."/>
            <person name="Schneider V.A."/>
            <person name="Graves T."/>
            <person name="Auger K."/>
            <person name="Cunningham F."/>
            <person name="Bouk N."/>
            <person name="Chen H.C."/>
            <person name="Agarwala R."/>
            <person name="McLaren W.M."/>
            <person name="Ritchie G.R."/>
            <person name="Albracht D."/>
            <person name="Kremitzki M."/>
            <person name="Rock S."/>
            <person name="Kotkiewicz H."/>
            <person name="Kremitzki C."/>
            <person name="Wollam A."/>
            <person name="Trani L."/>
            <person name="Fulton L."/>
            <person name="Fulton R."/>
            <person name="Matthews L."/>
            <person name="Whitehead S."/>
            <person name="Chow W."/>
            <person name="Torrance J."/>
            <person name="Dunn M."/>
            <person name="Harden G."/>
            <person name="Threadgold G."/>
            <person name="Wood J."/>
            <person name="Collins J."/>
            <person name="Heath P."/>
            <person name="Griffiths G."/>
            <person name="Pelan S."/>
            <person name="Grafham D."/>
            <person name="Eichler E.E."/>
            <person name="Weinstock G."/>
            <person name="Mardis E.R."/>
            <person name="Wilson R.K."/>
            <person name="Howe K."/>
            <person name="Flicek P."/>
            <person name="Hubbard T."/>
        </authorList>
    </citation>
    <scope>NUCLEOTIDE SEQUENCE [LARGE SCALE GENOMIC DNA]</scope>
    <source>
        <strain evidence="2 4">C57BL/6J</strain>
    </source>
</reference>
<dbReference type="OrthoDB" id="9535799at2759"/>
<dbReference type="Proteomes" id="UP000000589">
    <property type="component" value="Chromosome 12"/>
</dbReference>
<reference evidence="2" key="3">
    <citation type="submission" date="2025-08" db="UniProtKB">
        <authorList>
            <consortium name="Ensembl"/>
        </authorList>
    </citation>
    <scope>IDENTIFICATION</scope>
    <source>
        <strain evidence="2">C57BL/6J</strain>
    </source>
</reference>
<dbReference type="AGR" id="MGI:2443020"/>
<reference evidence="2" key="4">
    <citation type="submission" date="2025-09" db="UniProtKB">
        <authorList>
            <consortium name="Ensembl"/>
        </authorList>
    </citation>
    <scope>IDENTIFICATION</scope>
    <source>
        <strain evidence="2">C57BL/6J</strain>
    </source>
</reference>
<dbReference type="MGI" id="MGI:2443020">
    <property type="gene designation" value="A530016L24Rik"/>
</dbReference>
<dbReference type="ExpressionAtlas" id="A0A1Y7VJR0">
    <property type="expression patterns" value="baseline and differential"/>
</dbReference>
<protein>
    <submittedName>
        <fullName evidence="2">RIKEN cDNA A530016L24 gene</fullName>
    </submittedName>
</protein>
<gene>
    <name evidence="2 3" type="primary">A530016L24Rik</name>
</gene>
<feature type="region of interest" description="Disordered" evidence="1">
    <location>
        <begin position="1"/>
        <end position="66"/>
    </location>
</feature>
<dbReference type="PANTHER" id="PTHR36868">
    <property type="entry name" value="NUTRITIONALLY-REGULATED ADIPOSE AND CARDIAC ENRICHED PROTEIN HOMOLOG"/>
    <property type="match status" value="1"/>
</dbReference>
<dbReference type="GeneTree" id="ENSGT00390000001214"/>
<dbReference type="PANTHER" id="PTHR36868:SF1">
    <property type="entry name" value="NUTRITIONALLY-REGULATED ADIPOSE AND CARDIAC ENRICHED PROTEIN HOMOLOG"/>
    <property type="match status" value="1"/>
</dbReference>